<evidence type="ECO:0000313" key="2">
    <source>
        <dbReference type="Proteomes" id="UP000006265"/>
    </source>
</evidence>
<dbReference type="AlphaFoldDB" id="K5B8S6"/>
<organism evidence="1 2">
    <name type="scientific">Mycolicibacterium hassiacum (strain DSM 44199 / CIP 105218 / JCM 12690 / 3849)</name>
    <name type="common">Mycobacterium hassiacum</name>
    <dbReference type="NCBI Taxonomy" id="1122247"/>
    <lineage>
        <taxon>Bacteria</taxon>
        <taxon>Bacillati</taxon>
        <taxon>Actinomycetota</taxon>
        <taxon>Actinomycetes</taxon>
        <taxon>Mycobacteriales</taxon>
        <taxon>Mycobacteriaceae</taxon>
        <taxon>Mycolicibacterium</taxon>
    </lineage>
</organism>
<name>K5B8S6_MYCHD</name>
<gene>
    <name evidence="1" type="ORF">C731_1736</name>
</gene>
<comment type="caution">
    <text evidence="1">The sequence shown here is derived from an EMBL/GenBank/DDBJ whole genome shotgun (WGS) entry which is preliminary data.</text>
</comment>
<accession>K5B8S6</accession>
<protein>
    <submittedName>
        <fullName evidence="1">Luciferase-like monooxygenase family protein</fullName>
    </submittedName>
</protein>
<evidence type="ECO:0000313" key="1">
    <source>
        <dbReference type="EMBL" id="EKF24213.1"/>
    </source>
</evidence>
<proteinExistence type="predicted"/>
<keyword evidence="2" id="KW-1185">Reference proteome</keyword>
<keyword evidence="1" id="KW-0560">Oxidoreductase</keyword>
<keyword evidence="1" id="KW-0503">Monooxygenase</keyword>
<reference evidence="1 2" key="1">
    <citation type="journal article" date="2012" name="J. Bacteriol.">
        <title>Genome sequence of Mycobacterium hassiacum DSM 44199, a rare source of heat-stable mycobacterial proteins.</title>
        <authorList>
            <person name="Tiago I."/>
            <person name="Maranha A."/>
            <person name="Mendes V."/>
            <person name="Alarico S."/>
            <person name="Moynihan P.J."/>
            <person name="Clarke A.J."/>
            <person name="Macedo-Ribeiro S."/>
            <person name="Pereira P.J."/>
            <person name="Empadinhas N."/>
        </authorList>
    </citation>
    <scope>NUCLEOTIDE SEQUENCE [LARGE SCALE GENOMIC DNA]</scope>
    <source>
        <strain evidence="2">DSM 44199 / CIP 105218 / JCM 12690 / 3849</strain>
    </source>
</reference>
<dbReference type="InterPro" id="IPR036661">
    <property type="entry name" value="Luciferase-like_sf"/>
</dbReference>
<dbReference type="SUPFAM" id="SSF51679">
    <property type="entry name" value="Bacterial luciferase-like"/>
    <property type="match status" value="1"/>
</dbReference>
<dbReference type="GO" id="GO:0016705">
    <property type="term" value="F:oxidoreductase activity, acting on paired donors, with incorporation or reduction of molecular oxygen"/>
    <property type="evidence" value="ECO:0007669"/>
    <property type="project" value="InterPro"/>
</dbReference>
<dbReference type="GO" id="GO:0004497">
    <property type="term" value="F:monooxygenase activity"/>
    <property type="evidence" value="ECO:0007669"/>
    <property type="project" value="UniProtKB-KW"/>
</dbReference>
<dbReference type="Gene3D" id="3.20.20.30">
    <property type="entry name" value="Luciferase-like domain"/>
    <property type="match status" value="1"/>
</dbReference>
<dbReference type="Proteomes" id="UP000006265">
    <property type="component" value="Unassembled WGS sequence"/>
</dbReference>
<dbReference type="EMBL" id="AMRA01000043">
    <property type="protein sequence ID" value="EKF24213.1"/>
    <property type="molecule type" value="Genomic_DNA"/>
</dbReference>
<sequence>MLDNELRHPVDVAREKATVAAISGGRFELVPGAGHMRFGVRRGGAPRRTGRSARPG</sequence>